<evidence type="ECO:0000256" key="1">
    <source>
        <dbReference type="SAM" id="Phobius"/>
    </source>
</evidence>
<name>A0ABN2R4A7_9ACTN</name>
<evidence type="ECO:0000313" key="2">
    <source>
        <dbReference type="EMBL" id="GAA1963307.1"/>
    </source>
</evidence>
<feature type="transmembrane region" description="Helical" evidence="1">
    <location>
        <begin position="7"/>
        <end position="26"/>
    </location>
</feature>
<dbReference type="EMBL" id="BAAAPB010000002">
    <property type="protein sequence ID" value="GAA1963307.1"/>
    <property type="molecule type" value="Genomic_DNA"/>
</dbReference>
<reference evidence="2 3" key="1">
    <citation type="journal article" date="2019" name="Int. J. Syst. Evol. Microbiol.">
        <title>The Global Catalogue of Microorganisms (GCM) 10K type strain sequencing project: providing services to taxonomists for standard genome sequencing and annotation.</title>
        <authorList>
            <consortium name="The Broad Institute Genomics Platform"/>
            <consortium name="The Broad Institute Genome Sequencing Center for Infectious Disease"/>
            <person name="Wu L."/>
            <person name="Ma J."/>
        </authorList>
    </citation>
    <scope>NUCLEOTIDE SEQUENCE [LARGE SCALE GENOMIC DNA]</scope>
    <source>
        <strain evidence="2 3">JCM 15309</strain>
    </source>
</reference>
<proteinExistence type="predicted"/>
<feature type="transmembrane region" description="Helical" evidence="1">
    <location>
        <begin position="55"/>
        <end position="72"/>
    </location>
</feature>
<organism evidence="2 3">
    <name type="scientific">Nocardioides panacihumi</name>
    <dbReference type="NCBI Taxonomy" id="400774"/>
    <lineage>
        <taxon>Bacteria</taxon>
        <taxon>Bacillati</taxon>
        <taxon>Actinomycetota</taxon>
        <taxon>Actinomycetes</taxon>
        <taxon>Propionibacteriales</taxon>
        <taxon>Nocardioidaceae</taxon>
        <taxon>Nocardioides</taxon>
    </lineage>
</organism>
<dbReference type="RefSeq" id="WP_344045091.1">
    <property type="nucleotide sequence ID" value="NZ_BAAAPB010000002.1"/>
</dbReference>
<comment type="caution">
    <text evidence="2">The sequence shown here is derived from an EMBL/GenBank/DDBJ whole genome shotgun (WGS) entry which is preliminary data.</text>
</comment>
<dbReference type="Proteomes" id="UP001500571">
    <property type="component" value="Unassembled WGS sequence"/>
</dbReference>
<keyword evidence="1" id="KW-0472">Membrane</keyword>
<feature type="transmembrane region" description="Helical" evidence="1">
    <location>
        <begin position="92"/>
        <end position="112"/>
    </location>
</feature>
<evidence type="ECO:0008006" key="4">
    <source>
        <dbReference type="Google" id="ProtNLM"/>
    </source>
</evidence>
<accession>A0ABN2R4A7</accession>
<keyword evidence="1" id="KW-0812">Transmembrane</keyword>
<sequence>MRPPAPWHYALWLLVGALGGLGVLSLLTIGPILLLAAGAVTVLCVVLRLLNRSVTAVPAGVAVPVLYLAWLNRGGPGDVCDANVCTEEWSPWPIVAVAAVLLGIGAVLWWTYPRVVVALFPGAATRPPGA</sequence>
<keyword evidence="1" id="KW-1133">Transmembrane helix</keyword>
<evidence type="ECO:0000313" key="3">
    <source>
        <dbReference type="Proteomes" id="UP001500571"/>
    </source>
</evidence>
<keyword evidence="3" id="KW-1185">Reference proteome</keyword>
<protein>
    <recommendedName>
        <fullName evidence="4">Integral membrane protein</fullName>
    </recommendedName>
</protein>
<gene>
    <name evidence="2" type="ORF">GCM10009798_24090</name>
</gene>